<keyword evidence="3" id="KW-1185">Reference proteome</keyword>
<evidence type="ECO:0000256" key="1">
    <source>
        <dbReference type="SAM" id="Phobius"/>
    </source>
</evidence>
<sequence>MHTNHQICSKIKLSTTKPILHSNKRIRECYVTIFSICKLRVQYICCILQEAATSFSSLCWFFFLISCFSRFLFLFCSSFSWLFFHLFLSTCLCYLCFLIFLFLLFNHYLSLLDNSTTCFFCFSFTLLFFLFCNNES</sequence>
<keyword evidence="1" id="KW-0472">Membrane</keyword>
<proteinExistence type="predicted"/>
<name>A0AAQ3P3V2_VIGMU</name>
<protein>
    <submittedName>
        <fullName evidence="2">Uncharacterized protein</fullName>
    </submittedName>
</protein>
<evidence type="ECO:0000313" key="3">
    <source>
        <dbReference type="Proteomes" id="UP001374535"/>
    </source>
</evidence>
<feature type="transmembrane region" description="Helical" evidence="1">
    <location>
        <begin position="58"/>
        <end position="75"/>
    </location>
</feature>
<dbReference type="AlphaFoldDB" id="A0AAQ3P3V2"/>
<keyword evidence="1" id="KW-0812">Transmembrane</keyword>
<organism evidence="2 3">
    <name type="scientific">Vigna mungo</name>
    <name type="common">Black gram</name>
    <name type="synonym">Phaseolus mungo</name>
    <dbReference type="NCBI Taxonomy" id="3915"/>
    <lineage>
        <taxon>Eukaryota</taxon>
        <taxon>Viridiplantae</taxon>
        <taxon>Streptophyta</taxon>
        <taxon>Embryophyta</taxon>
        <taxon>Tracheophyta</taxon>
        <taxon>Spermatophyta</taxon>
        <taxon>Magnoliopsida</taxon>
        <taxon>eudicotyledons</taxon>
        <taxon>Gunneridae</taxon>
        <taxon>Pentapetalae</taxon>
        <taxon>rosids</taxon>
        <taxon>fabids</taxon>
        <taxon>Fabales</taxon>
        <taxon>Fabaceae</taxon>
        <taxon>Papilionoideae</taxon>
        <taxon>50 kb inversion clade</taxon>
        <taxon>NPAAA clade</taxon>
        <taxon>indigoferoid/millettioid clade</taxon>
        <taxon>Phaseoleae</taxon>
        <taxon>Vigna</taxon>
    </lineage>
</organism>
<evidence type="ECO:0000313" key="2">
    <source>
        <dbReference type="EMBL" id="WVZ21314.1"/>
    </source>
</evidence>
<dbReference type="EMBL" id="CP144699">
    <property type="protein sequence ID" value="WVZ21314.1"/>
    <property type="molecule type" value="Genomic_DNA"/>
</dbReference>
<feature type="transmembrane region" description="Helical" evidence="1">
    <location>
        <begin position="81"/>
        <end position="104"/>
    </location>
</feature>
<dbReference type="Proteomes" id="UP001374535">
    <property type="component" value="Chromosome 2"/>
</dbReference>
<gene>
    <name evidence="2" type="ORF">V8G54_008636</name>
</gene>
<accession>A0AAQ3P3V2</accession>
<reference evidence="2 3" key="1">
    <citation type="journal article" date="2023" name="Life. Sci Alliance">
        <title>Evolutionary insights into 3D genome organization and epigenetic landscape of Vigna mungo.</title>
        <authorList>
            <person name="Junaid A."/>
            <person name="Singh B."/>
            <person name="Bhatia S."/>
        </authorList>
    </citation>
    <scope>NUCLEOTIDE SEQUENCE [LARGE SCALE GENOMIC DNA]</scope>
    <source>
        <strain evidence="2">Urdbean</strain>
    </source>
</reference>
<keyword evidence="1" id="KW-1133">Transmembrane helix</keyword>
<feature type="transmembrane region" description="Helical" evidence="1">
    <location>
        <begin position="111"/>
        <end position="131"/>
    </location>
</feature>